<name>A0A132BA85_MOLSC</name>
<sequence length="203" mass="23626">MLWSREGAGWWEGRCVLMFRTQWSQFRRELTTLHCAFPEWGWGPWLLLAPPRLLPLPSSLPPFDEPRNTRVISNPFPSAALHAFIRPTRRATTIESRLQQFTKKESDRTPACFTTESCTVARYLICYTLTNDQTTIVRNRGPGCRRSASQTHPWYPRERAAGPDGRWSILPTEPRVSLRFDMNEAWIQNTAKRIHTTRWISPS</sequence>
<keyword evidence="2" id="KW-1185">Reference proteome</keyword>
<dbReference type="GeneID" id="28816202"/>
<dbReference type="EMBL" id="KQ947432">
    <property type="protein sequence ID" value="KUJ09316.1"/>
    <property type="molecule type" value="Genomic_DNA"/>
</dbReference>
<dbReference type="RefSeq" id="XP_018063671.1">
    <property type="nucleotide sequence ID" value="XM_018206476.1"/>
</dbReference>
<accession>A0A132BA85</accession>
<dbReference type="Proteomes" id="UP000070700">
    <property type="component" value="Unassembled WGS sequence"/>
</dbReference>
<proteinExistence type="predicted"/>
<dbReference type="AlphaFoldDB" id="A0A132BA85"/>
<protein>
    <submittedName>
        <fullName evidence="1">Uncharacterized protein</fullName>
    </submittedName>
</protein>
<dbReference type="InParanoid" id="A0A132BA85"/>
<dbReference type="KEGG" id="psco:LY89DRAFT_283927"/>
<evidence type="ECO:0000313" key="1">
    <source>
        <dbReference type="EMBL" id="KUJ09316.1"/>
    </source>
</evidence>
<gene>
    <name evidence="1" type="ORF">LY89DRAFT_283927</name>
</gene>
<reference evidence="1 2" key="1">
    <citation type="submission" date="2015-10" db="EMBL/GenBank/DDBJ databases">
        <title>Full genome of DAOMC 229536 Phialocephala scopiformis, a fungal endophyte of spruce producing the potent anti-insectan compound rugulosin.</title>
        <authorList>
            <consortium name="DOE Joint Genome Institute"/>
            <person name="Walker A.K."/>
            <person name="Frasz S.L."/>
            <person name="Seifert K.A."/>
            <person name="Miller J.D."/>
            <person name="Mondo S.J."/>
            <person name="Labutti K."/>
            <person name="Lipzen A."/>
            <person name="Dockter R."/>
            <person name="Kennedy M."/>
            <person name="Grigoriev I.V."/>
            <person name="Spatafora J.W."/>
        </authorList>
    </citation>
    <scope>NUCLEOTIDE SEQUENCE [LARGE SCALE GENOMIC DNA]</scope>
    <source>
        <strain evidence="1 2">CBS 120377</strain>
    </source>
</reference>
<organism evidence="1 2">
    <name type="scientific">Mollisia scopiformis</name>
    <name type="common">Conifer needle endophyte fungus</name>
    <name type="synonym">Phialocephala scopiformis</name>
    <dbReference type="NCBI Taxonomy" id="149040"/>
    <lineage>
        <taxon>Eukaryota</taxon>
        <taxon>Fungi</taxon>
        <taxon>Dikarya</taxon>
        <taxon>Ascomycota</taxon>
        <taxon>Pezizomycotina</taxon>
        <taxon>Leotiomycetes</taxon>
        <taxon>Helotiales</taxon>
        <taxon>Mollisiaceae</taxon>
        <taxon>Mollisia</taxon>
    </lineage>
</organism>
<evidence type="ECO:0000313" key="2">
    <source>
        <dbReference type="Proteomes" id="UP000070700"/>
    </source>
</evidence>